<keyword evidence="2" id="KW-1185">Reference proteome</keyword>
<evidence type="ECO:0000313" key="1">
    <source>
        <dbReference type="EMBL" id="GJC87679.1"/>
    </source>
</evidence>
<gene>
    <name evidence="1" type="ORF">ColLi_10517</name>
</gene>
<proteinExistence type="predicted"/>
<evidence type="ECO:0008006" key="3">
    <source>
        <dbReference type="Google" id="ProtNLM"/>
    </source>
</evidence>
<organism evidence="1 2">
    <name type="scientific">Colletotrichum liriopes</name>
    <dbReference type="NCBI Taxonomy" id="708192"/>
    <lineage>
        <taxon>Eukaryota</taxon>
        <taxon>Fungi</taxon>
        <taxon>Dikarya</taxon>
        <taxon>Ascomycota</taxon>
        <taxon>Pezizomycotina</taxon>
        <taxon>Sordariomycetes</taxon>
        <taxon>Hypocreomycetidae</taxon>
        <taxon>Glomerellales</taxon>
        <taxon>Glomerellaceae</taxon>
        <taxon>Colletotrichum</taxon>
        <taxon>Colletotrichum spaethianum species complex</taxon>
    </lineage>
</organism>
<dbReference type="EMBL" id="BPPX01000028">
    <property type="protein sequence ID" value="GJC87679.1"/>
    <property type="molecule type" value="Genomic_DNA"/>
</dbReference>
<name>A0AA37GVM9_9PEZI</name>
<comment type="caution">
    <text evidence="1">The sequence shown here is derived from an EMBL/GenBank/DDBJ whole genome shotgun (WGS) entry which is preliminary data.</text>
</comment>
<dbReference type="Proteomes" id="UP001055172">
    <property type="component" value="Unassembled WGS sequence"/>
</dbReference>
<evidence type="ECO:0000313" key="2">
    <source>
        <dbReference type="Proteomes" id="UP001055172"/>
    </source>
</evidence>
<dbReference type="AlphaFoldDB" id="A0AA37GVM9"/>
<reference evidence="1 2" key="1">
    <citation type="submission" date="2021-07" db="EMBL/GenBank/DDBJ databases">
        <title>Genome data of Colletotrichum spaethianum.</title>
        <authorList>
            <person name="Utami Y.D."/>
            <person name="Hiruma K."/>
        </authorList>
    </citation>
    <scope>NUCLEOTIDE SEQUENCE [LARGE SCALE GENOMIC DNA]</scope>
    <source>
        <strain evidence="1 2">MAFF 242679</strain>
    </source>
</reference>
<sequence length="204" mass="22387">MSDTVAGDSKEDMLDRWIDIQASGSSQIGSPPLDLDDRDMSAILAADDAEKASELLSLGVLKLDKSLQARTILHRCALYDAKEVASVILKSGALIDAKDLDRLTPLTICLREQSWGVATLLVDRGCSLKPLTSNFFDLLDPEDMPSVRPVLRAIADRVRKSEDGPFFVHQVVEKNETRLLSLMLEEGFDANVSEYGTPSLLLNN</sequence>
<protein>
    <recommendedName>
        <fullName evidence="3">Ankyrin repeat protein</fullName>
    </recommendedName>
</protein>
<dbReference type="Gene3D" id="1.25.40.20">
    <property type="entry name" value="Ankyrin repeat-containing domain"/>
    <property type="match status" value="1"/>
</dbReference>
<dbReference type="SUPFAM" id="SSF48403">
    <property type="entry name" value="Ankyrin repeat"/>
    <property type="match status" value="1"/>
</dbReference>
<dbReference type="InterPro" id="IPR036770">
    <property type="entry name" value="Ankyrin_rpt-contain_sf"/>
</dbReference>
<accession>A0AA37GVM9</accession>